<reference evidence="2 3" key="1">
    <citation type="submission" date="2024-02" db="EMBL/GenBank/DDBJ databases">
        <authorList>
            <person name="Grouzdev D."/>
        </authorList>
    </citation>
    <scope>NUCLEOTIDE SEQUENCE [LARGE SCALE GENOMIC DNA]</scope>
    <source>
        <strain evidence="2 3">9N</strain>
    </source>
</reference>
<comment type="caution">
    <text evidence="2">The sequence shown here is derived from an EMBL/GenBank/DDBJ whole genome shotgun (WGS) entry which is preliminary data.</text>
</comment>
<evidence type="ECO:0000313" key="2">
    <source>
        <dbReference type="EMBL" id="MEF3365582.1"/>
    </source>
</evidence>
<feature type="transmembrane region" description="Helical" evidence="1">
    <location>
        <begin position="141"/>
        <end position="157"/>
    </location>
</feature>
<feature type="transmembrane region" description="Helical" evidence="1">
    <location>
        <begin position="64"/>
        <end position="88"/>
    </location>
</feature>
<feature type="transmembrane region" description="Helical" evidence="1">
    <location>
        <begin position="100"/>
        <end position="121"/>
    </location>
</feature>
<dbReference type="EMBL" id="JAZHYN010000006">
    <property type="protein sequence ID" value="MEF3365582.1"/>
    <property type="molecule type" value="Genomic_DNA"/>
</dbReference>
<keyword evidence="3" id="KW-1185">Reference proteome</keyword>
<dbReference type="Pfam" id="PF09933">
    <property type="entry name" value="DUF2165"/>
    <property type="match status" value="1"/>
</dbReference>
<name>A0ABU7XDX5_9HYPH</name>
<evidence type="ECO:0000313" key="3">
    <source>
        <dbReference type="Proteomes" id="UP001350748"/>
    </source>
</evidence>
<gene>
    <name evidence="2" type="ORF">V3H18_03445</name>
</gene>
<keyword evidence="1" id="KW-1133">Transmembrane helix</keyword>
<keyword evidence="1" id="KW-0812">Transmembrane</keyword>
<proteinExistence type="predicted"/>
<dbReference type="InterPro" id="IPR018681">
    <property type="entry name" value="DUF2165_transmembrane"/>
</dbReference>
<protein>
    <submittedName>
        <fullName evidence="2">DUF2165 domain-containing protein</fullName>
    </submittedName>
</protein>
<evidence type="ECO:0000256" key="1">
    <source>
        <dbReference type="SAM" id="Phobius"/>
    </source>
</evidence>
<keyword evidence="1" id="KW-0472">Membrane</keyword>
<accession>A0ABU7XDX5</accession>
<dbReference type="Proteomes" id="UP001350748">
    <property type="component" value="Unassembled WGS sequence"/>
</dbReference>
<dbReference type="RefSeq" id="WP_332080492.1">
    <property type="nucleotide sequence ID" value="NZ_JAZHYN010000006.1"/>
</dbReference>
<sequence length="161" mass="17903">MAVRISKILLVASIGALLLLIALDNVFDYNTNYEIVSHVMSMDEVPRDSVISWRSITNPTLHKLLYGFIIFTEFAAAALCLAGAGKLWRERRAEAVRFNAAKNIAVAGLALGLGLYLFGFLGVGGEWFQMWRSATYNMQQAAFRFIGSIGLVLLFVHQRDD</sequence>
<organism evidence="2 3">
    <name type="scientific">Methylocystis borbori</name>
    <dbReference type="NCBI Taxonomy" id="3118750"/>
    <lineage>
        <taxon>Bacteria</taxon>
        <taxon>Pseudomonadati</taxon>
        <taxon>Pseudomonadota</taxon>
        <taxon>Alphaproteobacteria</taxon>
        <taxon>Hyphomicrobiales</taxon>
        <taxon>Methylocystaceae</taxon>
        <taxon>Methylocystis</taxon>
    </lineage>
</organism>